<organism evidence="2 3">
    <name type="scientific">Lecanosticta acicola</name>
    <dbReference type="NCBI Taxonomy" id="111012"/>
    <lineage>
        <taxon>Eukaryota</taxon>
        <taxon>Fungi</taxon>
        <taxon>Dikarya</taxon>
        <taxon>Ascomycota</taxon>
        <taxon>Pezizomycotina</taxon>
        <taxon>Dothideomycetes</taxon>
        <taxon>Dothideomycetidae</taxon>
        <taxon>Mycosphaerellales</taxon>
        <taxon>Mycosphaerellaceae</taxon>
        <taxon>Lecanosticta</taxon>
    </lineage>
</organism>
<reference evidence="2" key="1">
    <citation type="submission" date="2023-11" db="EMBL/GenBank/DDBJ databases">
        <authorList>
            <person name="Alioto T."/>
            <person name="Alioto T."/>
            <person name="Gomez Garrido J."/>
        </authorList>
    </citation>
    <scope>NUCLEOTIDE SEQUENCE</scope>
</reference>
<protein>
    <submittedName>
        <fullName evidence="2">Uncharacterized protein</fullName>
    </submittedName>
</protein>
<evidence type="ECO:0000313" key="2">
    <source>
        <dbReference type="EMBL" id="CAK4027823.1"/>
    </source>
</evidence>
<accession>A0AAI8Z013</accession>
<keyword evidence="3" id="KW-1185">Reference proteome</keyword>
<gene>
    <name evidence="2" type="ORF">LECACI_7A005100</name>
</gene>
<name>A0AAI8Z013_9PEZI</name>
<sequence>MPPTYRVDHSGSLIRPPPPDSGTAVNCGVESSLHDSWASIVVGMINVARYSTIQAFEVTFKRTDVDIVRCKSCLGKFRLLAQPVEVVNKSNLWGDAAISRSPDGEMSVHEAGRDDLVGTVDDLCVRWRCEVLFDRFDDVSDNKIEASRKTLIFSLSSSKAMTVPFLRTLVAMLDVVKIE</sequence>
<evidence type="ECO:0000256" key="1">
    <source>
        <dbReference type="SAM" id="MobiDB-lite"/>
    </source>
</evidence>
<proteinExistence type="predicted"/>
<dbReference type="AlphaFoldDB" id="A0AAI8Z013"/>
<feature type="region of interest" description="Disordered" evidence="1">
    <location>
        <begin position="1"/>
        <end position="24"/>
    </location>
</feature>
<comment type="caution">
    <text evidence="2">The sequence shown here is derived from an EMBL/GenBank/DDBJ whole genome shotgun (WGS) entry which is preliminary data.</text>
</comment>
<evidence type="ECO:0000313" key="3">
    <source>
        <dbReference type="Proteomes" id="UP001296104"/>
    </source>
</evidence>
<dbReference type="Proteomes" id="UP001296104">
    <property type="component" value="Unassembled WGS sequence"/>
</dbReference>
<dbReference type="EMBL" id="CAVMBE010000031">
    <property type="protein sequence ID" value="CAK4027823.1"/>
    <property type="molecule type" value="Genomic_DNA"/>
</dbReference>